<dbReference type="PROSITE" id="PS00018">
    <property type="entry name" value="EF_HAND_1"/>
    <property type="match status" value="1"/>
</dbReference>
<keyword evidence="1" id="KW-0812">Transmembrane</keyword>
<dbReference type="GO" id="GO:0006508">
    <property type="term" value="P:proteolysis"/>
    <property type="evidence" value="ECO:0007669"/>
    <property type="project" value="InterPro"/>
</dbReference>
<organism evidence="5 6">
    <name type="scientific">Dehalococcoides mccartyi</name>
    <dbReference type="NCBI Taxonomy" id="61435"/>
    <lineage>
        <taxon>Bacteria</taxon>
        <taxon>Bacillati</taxon>
        <taxon>Chloroflexota</taxon>
        <taxon>Dehalococcoidia</taxon>
        <taxon>Dehalococcoidales</taxon>
        <taxon>Dehalococcoidaceae</taxon>
        <taxon>Dehalococcoides</taxon>
    </lineage>
</organism>
<dbReference type="InterPro" id="IPR029030">
    <property type="entry name" value="Caspase-like_dom_sf"/>
</dbReference>
<dbReference type="Gene3D" id="3.40.50.1460">
    <property type="match status" value="1"/>
</dbReference>
<evidence type="ECO:0000313" key="5">
    <source>
        <dbReference type="EMBL" id="KSV17954.1"/>
    </source>
</evidence>
<keyword evidence="2" id="KW-0732">Signal</keyword>
<evidence type="ECO:0000259" key="3">
    <source>
        <dbReference type="Pfam" id="PF00656"/>
    </source>
</evidence>
<sequence length="509" mass="55381">MHCLKRVAISAILALGLLAGLLPQTPLSAASTHEYWAVVAGISDYQKITDVSGLANGAQKFAASLKQAWGDDHVKLLTNSNADKSSIKSALDWMIGQEDDNDTVVFFFAGHGDSQSYIAPYDAYYVSEWISSQELSNWLAPLESHYQAVILESCYSAGFADDLNQTGRVVLYSSLAEEVSWADGDSGLFSGYINDGLSYVPNADINGDGLISLEELFFYAQPRTTDESRLALSLQHPFLSDGIGGELSLIGKLLLTTSIPISGNYNYIIVDGQTYSLSYTQLNFTPGTTHEITALNIDALPGVRYFFNSWADGVTSASRSFVSGANLEAVYSRQYLLTIDAPTTAVSGSGWYDQYTFANLSAPDIEEGGIRYTFTGWSGDITGPFDSTRIVMDKPKTVKANYDIEYLLNLSSPYGTPEGSGWYAAGSTVKLSAPKAEGFLIRQVFESWSGDYTGTEANAIITLSKPLDISANFKADYTFLYIAIGLGAIVIGWIILAVSRRRKIYYNTI</sequence>
<accession>A0A0V8M2G9</accession>
<dbReference type="GO" id="GO:0004197">
    <property type="term" value="F:cysteine-type endopeptidase activity"/>
    <property type="evidence" value="ECO:0007669"/>
    <property type="project" value="InterPro"/>
</dbReference>
<name>A0A0V8M2G9_9CHLR</name>
<dbReference type="PATRIC" id="fig|61435.5.peg.934"/>
<feature type="transmembrane region" description="Helical" evidence="1">
    <location>
        <begin position="479"/>
        <end position="498"/>
    </location>
</feature>
<feature type="signal peptide" evidence="2">
    <location>
        <begin position="1"/>
        <end position="29"/>
    </location>
</feature>
<dbReference type="Proteomes" id="UP000053577">
    <property type="component" value="Unassembled WGS sequence"/>
</dbReference>
<keyword evidence="1" id="KW-0472">Membrane</keyword>
<protein>
    <submittedName>
        <fullName evidence="5">Peptidase C14</fullName>
    </submittedName>
</protein>
<feature type="chain" id="PRO_5006894130" evidence="2">
    <location>
        <begin position="30"/>
        <end position="509"/>
    </location>
</feature>
<dbReference type="Pfam" id="PF00656">
    <property type="entry name" value="Peptidase_C14"/>
    <property type="match status" value="1"/>
</dbReference>
<evidence type="ECO:0000259" key="4">
    <source>
        <dbReference type="Pfam" id="PF18998"/>
    </source>
</evidence>
<dbReference type="RefSeq" id="WP_058292472.1">
    <property type="nucleotide sequence ID" value="NZ_JAPZBK010000003.1"/>
</dbReference>
<dbReference type="AlphaFoldDB" id="A0A0V8M2G9"/>
<dbReference type="InterPro" id="IPR044060">
    <property type="entry name" value="Bacterial_rp_domain"/>
</dbReference>
<evidence type="ECO:0000256" key="1">
    <source>
        <dbReference type="SAM" id="Phobius"/>
    </source>
</evidence>
<keyword evidence="1" id="KW-1133">Transmembrane helix</keyword>
<evidence type="ECO:0000313" key="6">
    <source>
        <dbReference type="Proteomes" id="UP000053577"/>
    </source>
</evidence>
<dbReference type="OrthoDB" id="9812126at2"/>
<dbReference type="InterPro" id="IPR018247">
    <property type="entry name" value="EF_Hand_1_Ca_BS"/>
</dbReference>
<feature type="domain" description="Bacterial repeat" evidence="4">
    <location>
        <begin position="372"/>
        <end position="403"/>
    </location>
</feature>
<proteinExistence type="predicted"/>
<dbReference type="SUPFAM" id="SSF52129">
    <property type="entry name" value="Caspase-like"/>
    <property type="match status" value="1"/>
</dbReference>
<comment type="caution">
    <text evidence="5">The sequence shown here is derived from an EMBL/GenBank/DDBJ whole genome shotgun (WGS) entry which is preliminary data.</text>
</comment>
<feature type="domain" description="Peptidase C14 caspase" evidence="3">
    <location>
        <begin position="36"/>
        <end position="192"/>
    </location>
</feature>
<dbReference type="Pfam" id="PF18998">
    <property type="entry name" value="Flg_new_2"/>
    <property type="match status" value="2"/>
</dbReference>
<dbReference type="EMBL" id="JGYD01000018">
    <property type="protein sequence ID" value="KSV17954.1"/>
    <property type="molecule type" value="Genomic_DNA"/>
</dbReference>
<reference evidence="5 6" key="1">
    <citation type="journal article" date="2015" name="Sci. Rep.">
        <title>A comparative genomics and reductive dehalogenase gene transcription study of two chloroethene-respiring bacteria, Dehalococcoides mccartyi strains MB and 11a.</title>
        <authorList>
            <person name="Low A."/>
            <person name="Shen Z."/>
            <person name="Cheng D."/>
            <person name="Rogers M.J."/>
            <person name="Lee P.K."/>
            <person name="He J."/>
        </authorList>
    </citation>
    <scope>NUCLEOTIDE SEQUENCE [LARGE SCALE GENOMIC DNA]</scope>
    <source>
        <strain evidence="5 6">MB</strain>
    </source>
</reference>
<dbReference type="InterPro" id="IPR011600">
    <property type="entry name" value="Pept_C14_caspase"/>
</dbReference>
<evidence type="ECO:0000256" key="2">
    <source>
        <dbReference type="SAM" id="SignalP"/>
    </source>
</evidence>
<gene>
    <name evidence="5" type="ORF">DA01_04745</name>
</gene>
<feature type="domain" description="Bacterial repeat" evidence="4">
    <location>
        <begin position="414"/>
        <end position="475"/>
    </location>
</feature>